<evidence type="ECO:0000256" key="4">
    <source>
        <dbReference type="ARBA" id="ARBA00013194"/>
    </source>
</evidence>
<evidence type="ECO:0000256" key="2">
    <source>
        <dbReference type="ARBA" id="ARBA00004496"/>
    </source>
</evidence>
<keyword evidence="5 10" id="KW-0963">Cytoplasm</keyword>
<dbReference type="Gene3D" id="1.20.120.1150">
    <property type="match status" value="1"/>
</dbReference>
<evidence type="ECO:0000256" key="9">
    <source>
        <dbReference type="ARBA" id="ARBA00044820"/>
    </source>
</evidence>
<comment type="similarity">
    <text evidence="3 10">Belongs to the PTPA-type PPIase family.</text>
</comment>
<comment type="catalytic activity">
    <reaction evidence="1 10">
        <text>[protein]-peptidylproline (omega=180) = [protein]-peptidylproline (omega=0)</text>
        <dbReference type="Rhea" id="RHEA:16237"/>
        <dbReference type="Rhea" id="RHEA-COMP:10747"/>
        <dbReference type="Rhea" id="RHEA-COMP:10748"/>
        <dbReference type="ChEBI" id="CHEBI:83833"/>
        <dbReference type="ChEBI" id="CHEBI:83834"/>
        <dbReference type="EC" id="5.2.1.8"/>
    </reaction>
</comment>
<feature type="non-terminal residue" evidence="11">
    <location>
        <position position="1"/>
    </location>
</feature>
<sequence length="123" mass="13833">TATKTAGFKGFRSWFCVVTHPKAPPCSFQAYADYMGFILTLNEGVKGKKLTSDYDVSEVMRKLQRTYRMEPAGSQGVWGLDDFQFLPFIWGSSQFIGKNIRSDDTLQGGCLHRKMKHGGNDII</sequence>
<evidence type="ECO:0000256" key="10">
    <source>
        <dbReference type="RuleBase" id="RU361210"/>
    </source>
</evidence>
<evidence type="ECO:0000256" key="3">
    <source>
        <dbReference type="ARBA" id="ARBA00011019"/>
    </source>
</evidence>
<dbReference type="InterPro" id="IPR037218">
    <property type="entry name" value="PTPA_sf"/>
</dbReference>
<evidence type="ECO:0000313" key="11">
    <source>
        <dbReference type="EMBL" id="MEQ2203267.1"/>
    </source>
</evidence>
<dbReference type="EMBL" id="JAHRIN010034344">
    <property type="protein sequence ID" value="MEQ2203267.1"/>
    <property type="molecule type" value="Genomic_DNA"/>
</dbReference>
<accession>A0ABV0R5A3</accession>
<evidence type="ECO:0000256" key="1">
    <source>
        <dbReference type="ARBA" id="ARBA00000971"/>
    </source>
</evidence>
<dbReference type="PANTHER" id="PTHR10012:SF0">
    <property type="entry name" value="SERINE_THREONINE-PROTEIN PHOSPHATASE 2A ACTIVATOR"/>
    <property type="match status" value="1"/>
</dbReference>
<evidence type="ECO:0000256" key="8">
    <source>
        <dbReference type="ARBA" id="ARBA00044786"/>
    </source>
</evidence>
<dbReference type="PANTHER" id="PTHR10012">
    <property type="entry name" value="SERINE/THREONINE-PROTEIN PHOSPHATASE 2A REGULATORY SUBUNIT B"/>
    <property type="match status" value="1"/>
</dbReference>
<comment type="caution">
    <text evidence="11">The sequence shown here is derived from an EMBL/GenBank/DDBJ whole genome shotgun (WGS) entry which is preliminary data.</text>
</comment>
<evidence type="ECO:0000256" key="5">
    <source>
        <dbReference type="ARBA" id="ARBA00022490"/>
    </source>
</evidence>
<evidence type="ECO:0000256" key="6">
    <source>
        <dbReference type="ARBA" id="ARBA00023110"/>
    </source>
</evidence>
<dbReference type="InterPro" id="IPR004327">
    <property type="entry name" value="Phstyr_phstse_ac"/>
</dbReference>
<dbReference type="SUPFAM" id="SSF140984">
    <property type="entry name" value="PTPA-like"/>
    <property type="match status" value="1"/>
</dbReference>
<dbReference type="EC" id="5.2.1.8" evidence="4 10"/>
<evidence type="ECO:0000256" key="7">
    <source>
        <dbReference type="ARBA" id="ARBA00023235"/>
    </source>
</evidence>
<comment type="subcellular location">
    <subcellularLocation>
        <location evidence="2 10">Cytoplasm</location>
    </subcellularLocation>
</comment>
<reference evidence="11 12" key="1">
    <citation type="submission" date="2021-06" db="EMBL/GenBank/DDBJ databases">
        <authorList>
            <person name="Palmer J.M."/>
        </authorList>
    </citation>
    <scope>NUCLEOTIDE SEQUENCE [LARGE SCALE GENOMIC DNA]</scope>
    <source>
        <strain evidence="11 12">XC_2019</strain>
        <tissue evidence="11">Muscle</tissue>
    </source>
</reference>
<organism evidence="11 12">
    <name type="scientific">Xenoophorus captivus</name>
    <dbReference type="NCBI Taxonomy" id="1517983"/>
    <lineage>
        <taxon>Eukaryota</taxon>
        <taxon>Metazoa</taxon>
        <taxon>Chordata</taxon>
        <taxon>Craniata</taxon>
        <taxon>Vertebrata</taxon>
        <taxon>Euteleostomi</taxon>
        <taxon>Actinopterygii</taxon>
        <taxon>Neopterygii</taxon>
        <taxon>Teleostei</taxon>
        <taxon>Neoteleostei</taxon>
        <taxon>Acanthomorphata</taxon>
        <taxon>Ovalentaria</taxon>
        <taxon>Atherinomorphae</taxon>
        <taxon>Cyprinodontiformes</taxon>
        <taxon>Goodeidae</taxon>
        <taxon>Xenoophorus</taxon>
    </lineage>
</organism>
<protein>
    <recommendedName>
        <fullName evidence="8 10">Serine/threonine-protein phosphatase 2A activator</fullName>
        <ecNumber evidence="4 10">5.2.1.8</ecNumber>
    </recommendedName>
    <alternativeName>
        <fullName evidence="9 10">Phosphotyrosyl phosphatase activator</fullName>
    </alternativeName>
</protein>
<comment type="function">
    <text evidence="10">PPIases accelerate the folding of proteins. It catalyzes the cis-trans isomerization of proline imidic peptide bonds in oligopeptides.</text>
</comment>
<proteinExistence type="inferred from homology"/>
<name>A0ABV0R5A3_9TELE</name>
<keyword evidence="7 10" id="KW-0413">Isomerase</keyword>
<dbReference type="Proteomes" id="UP001434883">
    <property type="component" value="Unassembled WGS sequence"/>
</dbReference>
<evidence type="ECO:0000313" key="12">
    <source>
        <dbReference type="Proteomes" id="UP001434883"/>
    </source>
</evidence>
<gene>
    <name evidence="11" type="ORF">XENOCAPTIV_027795</name>
</gene>
<dbReference type="InterPro" id="IPR043170">
    <property type="entry name" value="PTPA_C_lid"/>
</dbReference>
<keyword evidence="12" id="KW-1185">Reference proteome</keyword>
<keyword evidence="6 10" id="KW-0697">Rotamase</keyword>
<dbReference type="Pfam" id="PF03095">
    <property type="entry name" value="PTPA"/>
    <property type="match status" value="1"/>
</dbReference>